<sequence>MIRIMIVDDQSLIRDGIGNDIKFTSGTGSGRDG</sequence>
<dbReference type="HOGENOM" id="CLU_3380422_0_0_9"/>
<proteinExistence type="predicted"/>
<dbReference type="Proteomes" id="UP000004136">
    <property type="component" value="Unassembled WGS sequence"/>
</dbReference>
<reference evidence="1 2" key="1">
    <citation type="submission" date="2012-04" db="EMBL/GenBank/DDBJ databases">
        <title>The Genome Sequence of Bacillus cereus HuA2-1.</title>
        <authorList>
            <consortium name="The Broad Institute Genome Sequencing Platform"/>
            <consortium name="The Broad Institute Genome Sequencing Center for Infectious Disease"/>
            <person name="Feldgarden M."/>
            <person name="Van der Auwera G.A."/>
            <person name="Mahillon J."/>
            <person name="Duprez V."/>
            <person name="Timmery S."/>
            <person name="Mattelet C."/>
            <person name="Dierick K."/>
            <person name="Sun M."/>
            <person name="Yu Z."/>
            <person name="Zhu L."/>
            <person name="Hu X."/>
            <person name="Shank E.B."/>
            <person name="Swiecicka I."/>
            <person name="Hansen B.M."/>
            <person name="Andrup L."/>
            <person name="Young S.K."/>
            <person name="Zeng Q."/>
            <person name="Gargeya S."/>
            <person name="Fitzgerald M."/>
            <person name="Haas B."/>
            <person name="Abouelleil A."/>
            <person name="Alvarado L."/>
            <person name="Arachchi H.M."/>
            <person name="Berlin A."/>
            <person name="Chapman S.B."/>
            <person name="Goldberg J."/>
            <person name="Griggs A."/>
            <person name="Gujja S."/>
            <person name="Hansen M."/>
            <person name="Howarth C."/>
            <person name="Imamovic A."/>
            <person name="Larimer J."/>
            <person name="McCowen C."/>
            <person name="Montmayeur A."/>
            <person name="Murphy C."/>
            <person name="Neiman D."/>
            <person name="Pearson M."/>
            <person name="Priest M."/>
            <person name="Roberts A."/>
            <person name="Saif S."/>
            <person name="Shea T."/>
            <person name="Sisk P."/>
            <person name="Sykes S."/>
            <person name="Wortman J."/>
            <person name="Nusbaum C."/>
            <person name="Birren B."/>
        </authorList>
    </citation>
    <scope>NUCLEOTIDE SEQUENCE [LARGE SCALE GENOMIC DNA]</scope>
    <source>
        <strain evidence="1 2">HuA2-1</strain>
    </source>
</reference>
<dbReference type="AlphaFoldDB" id="J9B4M5"/>
<comment type="caution">
    <text evidence="1">The sequence shown here is derived from an EMBL/GenBank/DDBJ whole genome shotgun (WGS) entry which is preliminary data.</text>
</comment>
<dbReference type="EMBL" id="AHDV01000064">
    <property type="protein sequence ID" value="EJV73866.1"/>
    <property type="molecule type" value="Genomic_DNA"/>
</dbReference>
<organism evidence="1 2">
    <name type="scientific">Bacillus cereus HuA2-1</name>
    <dbReference type="NCBI Taxonomy" id="1053201"/>
    <lineage>
        <taxon>Bacteria</taxon>
        <taxon>Bacillati</taxon>
        <taxon>Bacillota</taxon>
        <taxon>Bacilli</taxon>
        <taxon>Bacillales</taxon>
        <taxon>Bacillaceae</taxon>
        <taxon>Bacillus</taxon>
        <taxon>Bacillus cereus group</taxon>
    </lineage>
</organism>
<name>J9B4M5_BACCE</name>
<evidence type="ECO:0000313" key="1">
    <source>
        <dbReference type="EMBL" id="EJV73866.1"/>
    </source>
</evidence>
<evidence type="ECO:0000313" key="2">
    <source>
        <dbReference type="Proteomes" id="UP000004136"/>
    </source>
</evidence>
<gene>
    <name evidence="1" type="ORF">IG3_05995</name>
</gene>
<evidence type="ECO:0008006" key="3">
    <source>
        <dbReference type="Google" id="ProtNLM"/>
    </source>
</evidence>
<protein>
    <recommendedName>
        <fullName evidence="3">Response regulatory domain-containing protein</fullName>
    </recommendedName>
</protein>
<accession>J9B4M5</accession>